<gene>
    <name evidence="1" type="ORF">SCALOS_LOCUS149</name>
</gene>
<proteinExistence type="predicted"/>
<dbReference type="Proteomes" id="UP000789860">
    <property type="component" value="Unassembled WGS sequence"/>
</dbReference>
<name>A0ACA9JU68_9GLOM</name>
<dbReference type="EMBL" id="CAJVPM010000050">
    <property type="protein sequence ID" value="CAG8435064.1"/>
    <property type="molecule type" value="Genomic_DNA"/>
</dbReference>
<comment type="caution">
    <text evidence="1">The sequence shown here is derived from an EMBL/GenBank/DDBJ whole genome shotgun (WGS) entry which is preliminary data.</text>
</comment>
<accession>A0ACA9JU68</accession>
<reference evidence="1" key="1">
    <citation type="submission" date="2021-06" db="EMBL/GenBank/DDBJ databases">
        <authorList>
            <person name="Kallberg Y."/>
            <person name="Tangrot J."/>
            <person name="Rosling A."/>
        </authorList>
    </citation>
    <scope>NUCLEOTIDE SEQUENCE</scope>
    <source>
        <strain evidence="1">AU212A</strain>
    </source>
</reference>
<organism evidence="1 2">
    <name type="scientific">Scutellospora calospora</name>
    <dbReference type="NCBI Taxonomy" id="85575"/>
    <lineage>
        <taxon>Eukaryota</taxon>
        <taxon>Fungi</taxon>
        <taxon>Fungi incertae sedis</taxon>
        <taxon>Mucoromycota</taxon>
        <taxon>Glomeromycotina</taxon>
        <taxon>Glomeromycetes</taxon>
        <taxon>Diversisporales</taxon>
        <taxon>Gigasporaceae</taxon>
        <taxon>Scutellospora</taxon>
    </lineage>
</organism>
<sequence>MYPVSRPCGICIGDGTNWSEWVKTQELDSEKLAKNEEDVKKFYKWAGPNFVWPPTMDFGEQGEGEELATNTLAYHRFLNSGQLDPSKGSHILLINGQIVRYGEEISKPEYNELLEKHPGMFYAPIKAILPIRVRR</sequence>
<evidence type="ECO:0000313" key="1">
    <source>
        <dbReference type="EMBL" id="CAG8435064.1"/>
    </source>
</evidence>
<keyword evidence="2" id="KW-1185">Reference proteome</keyword>
<evidence type="ECO:0000313" key="2">
    <source>
        <dbReference type="Proteomes" id="UP000789860"/>
    </source>
</evidence>
<protein>
    <submittedName>
        <fullName evidence="1">6591_t:CDS:1</fullName>
    </submittedName>
</protein>